<dbReference type="PROSITE" id="PS50893">
    <property type="entry name" value="ABC_TRANSPORTER_2"/>
    <property type="match status" value="1"/>
</dbReference>
<evidence type="ECO:0000256" key="3">
    <source>
        <dbReference type="ARBA" id="ARBA00022840"/>
    </source>
</evidence>
<evidence type="ECO:0000313" key="9">
    <source>
        <dbReference type="Proteomes" id="UP000244140"/>
    </source>
</evidence>
<keyword evidence="3 5" id="KW-0067">ATP-binding</keyword>
<dbReference type="EC" id="3.6.3.-" evidence="8"/>
<dbReference type="InterPro" id="IPR027417">
    <property type="entry name" value="P-loop_NTPase"/>
</dbReference>
<accession>A0A1Q1FSW5</accession>
<dbReference type="EMBL" id="UGIX01000001">
    <property type="protein sequence ID" value="STP68042.1"/>
    <property type="molecule type" value="Genomic_DNA"/>
</dbReference>
<reference evidence="5 9" key="1">
    <citation type="submission" date="2018-04" db="EMBL/GenBank/DDBJ databases">
        <authorList>
            <person name="Van Tyne D."/>
        </authorList>
    </citation>
    <scope>NUCLEOTIDE SEQUENCE [LARGE SCALE GENOMIC DNA]</scope>
    <source>
        <strain evidence="5 9">B2535</strain>
    </source>
</reference>
<dbReference type="InterPro" id="IPR003593">
    <property type="entry name" value="AAA+_ATPase"/>
</dbReference>
<evidence type="ECO:0000313" key="12">
    <source>
        <dbReference type="Proteomes" id="UP000292223"/>
    </source>
</evidence>
<dbReference type="Proteomes" id="UP000281488">
    <property type="component" value="Unassembled WGS sequence"/>
</dbReference>
<keyword evidence="8" id="KW-0378">Hydrolase</keyword>
<evidence type="ECO:0000313" key="8">
    <source>
        <dbReference type="EMBL" id="STP68042.1"/>
    </source>
</evidence>
<protein>
    <submittedName>
        <fullName evidence="5">ABC transporter ATP-binding protein</fullName>
    </submittedName>
    <submittedName>
        <fullName evidence="8">Aliphatic sulfonates import ATP-binding protein SsuB</fullName>
        <ecNumber evidence="8">3.6.3.-</ecNumber>
    </submittedName>
</protein>
<organism evidence="5 9">
    <name type="scientific">Enterococcus faecalis</name>
    <name type="common">Streptococcus faecalis</name>
    <dbReference type="NCBI Taxonomy" id="1351"/>
    <lineage>
        <taxon>Bacteria</taxon>
        <taxon>Bacillati</taxon>
        <taxon>Bacillota</taxon>
        <taxon>Bacilli</taxon>
        <taxon>Lactobacillales</taxon>
        <taxon>Enterococcaceae</taxon>
        <taxon>Enterococcus</taxon>
    </lineage>
</organism>
<dbReference type="Pfam" id="PF00005">
    <property type="entry name" value="ABC_tran"/>
    <property type="match status" value="1"/>
</dbReference>
<reference evidence="7 12" key="4">
    <citation type="submission" date="2019-02" db="EMBL/GenBank/DDBJ databases">
        <title>From farm to fork: dissemination of Tn554::fexA-optrA in linezolid-resistant Enterococcus faecalis clones from chicken feces and meat in Tunisia.</title>
        <authorList>
            <person name="Tedim A.P."/>
            <person name="Elghaieb H."/>
            <person name="Abbassi M.S."/>
            <person name="Novais C."/>
            <person name="Hassen A."/>
            <person name="Peixe L."/>
            <person name="Freitas A.R."/>
        </authorList>
    </citation>
    <scope>NUCLEOTIDE SEQUENCE [LARGE SCALE GENOMIC DNA]</scope>
    <source>
        <strain evidence="7 12">728T</strain>
    </source>
</reference>
<dbReference type="Gene3D" id="3.40.50.300">
    <property type="entry name" value="P-loop containing nucleotide triphosphate hydrolases"/>
    <property type="match status" value="1"/>
</dbReference>
<gene>
    <name evidence="8" type="primary">ssuB</name>
    <name evidence="5" type="ORF">DAI13_05325</name>
    <name evidence="6" type="ORF">EGW16_03875</name>
    <name evidence="7" type="ORF">EU507_16140</name>
    <name evidence="8" type="ORF">NCTC13379_02767</name>
</gene>
<dbReference type="Proteomes" id="UP000292223">
    <property type="component" value="Unassembled WGS sequence"/>
</dbReference>
<reference evidence="8 10" key="2">
    <citation type="submission" date="2018-06" db="EMBL/GenBank/DDBJ databases">
        <authorList>
            <consortium name="Pathogen Informatics"/>
            <person name="Doyle S."/>
        </authorList>
    </citation>
    <scope>NUCLEOTIDE SEQUENCE [LARGE SCALE GENOMIC DNA]</scope>
    <source>
        <strain evidence="8 10">NCTC13379</strain>
    </source>
</reference>
<keyword evidence="2" id="KW-0547">Nucleotide-binding</keyword>
<dbReference type="PROSITE" id="PS00211">
    <property type="entry name" value="ABC_TRANSPORTER_1"/>
    <property type="match status" value="1"/>
</dbReference>
<dbReference type="Proteomes" id="UP000254396">
    <property type="component" value="Unassembled WGS sequence"/>
</dbReference>
<dbReference type="Proteomes" id="UP000244140">
    <property type="component" value="Unassembled WGS sequence"/>
</dbReference>
<evidence type="ECO:0000256" key="1">
    <source>
        <dbReference type="ARBA" id="ARBA00022448"/>
    </source>
</evidence>
<evidence type="ECO:0000256" key="2">
    <source>
        <dbReference type="ARBA" id="ARBA00022741"/>
    </source>
</evidence>
<dbReference type="EMBL" id="RKMZ01000001">
    <property type="protein sequence ID" value="ROX35489.1"/>
    <property type="molecule type" value="Genomic_DNA"/>
</dbReference>
<dbReference type="PANTHER" id="PTHR42788">
    <property type="entry name" value="TAURINE IMPORT ATP-BINDING PROTEIN-RELATED"/>
    <property type="match status" value="1"/>
</dbReference>
<dbReference type="EMBL" id="PZZH01000001">
    <property type="protein sequence ID" value="PTN77179.1"/>
    <property type="molecule type" value="Genomic_DNA"/>
</dbReference>
<dbReference type="InterPro" id="IPR003439">
    <property type="entry name" value="ABC_transporter-like_ATP-bd"/>
</dbReference>
<evidence type="ECO:0000259" key="4">
    <source>
        <dbReference type="PROSITE" id="PS50893"/>
    </source>
</evidence>
<dbReference type="PANTHER" id="PTHR42788:SF13">
    <property type="entry name" value="ALIPHATIC SULFONATES IMPORT ATP-BINDING PROTEIN SSUB"/>
    <property type="match status" value="1"/>
</dbReference>
<dbReference type="SUPFAM" id="SSF52540">
    <property type="entry name" value="P-loop containing nucleoside triphosphate hydrolases"/>
    <property type="match status" value="1"/>
</dbReference>
<evidence type="ECO:0000313" key="11">
    <source>
        <dbReference type="Proteomes" id="UP000281488"/>
    </source>
</evidence>
<dbReference type="InterPro" id="IPR017871">
    <property type="entry name" value="ABC_transporter-like_CS"/>
</dbReference>
<comment type="caution">
    <text evidence="5">The sequence shown here is derived from an EMBL/GenBank/DDBJ whole genome shotgun (WGS) entry which is preliminary data.</text>
</comment>
<sequence length="269" mass="30431">MISLDLSNKTMENKELLSIKSVYKEFEIEGHSEHLKVLENIDLTVKTNEFLSIIGQSGTGKSTLLRSIAGLLRTTRGEITFEDKIINEPDANIGMVFQHFALFPWLTVEKNISFGLENRKEISREQINKRVSNLIEMIGLTGFEKAYPRELSGGMKQRVGFARALAIEPSLLLLDEPFSALDIITASQLSNDLLEIWLNNQIATKSIVMITHDVQQAVQLSDRVVLMDANPGRIAKIYSIDIPRNQRSPKTTIDIVEQITEEMVRRIHL</sequence>
<reference evidence="6 11" key="3">
    <citation type="submission" date="2018-10" db="EMBL/GenBank/DDBJ databases">
        <title>Genotypes and phenotypes of Enterococci isolated from broiler chickens.</title>
        <authorList>
            <person name="Muhammad A.R."/>
            <person name="Diarra M.S."/>
        </authorList>
    </citation>
    <scope>NUCLEOTIDE SEQUENCE [LARGE SCALE GENOMIC DNA]</scope>
    <source>
        <strain evidence="6 11">LIT2 A36'</strain>
    </source>
</reference>
<evidence type="ECO:0000313" key="10">
    <source>
        <dbReference type="Proteomes" id="UP000254396"/>
    </source>
</evidence>
<dbReference type="AlphaFoldDB" id="A0A1Q1FSW5"/>
<dbReference type="SMART" id="SM00382">
    <property type="entry name" value="AAA"/>
    <property type="match status" value="1"/>
</dbReference>
<dbReference type="EMBL" id="SEWT01000018">
    <property type="protein sequence ID" value="RYU28972.1"/>
    <property type="molecule type" value="Genomic_DNA"/>
</dbReference>
<keyword evidence="1" id="KW-0813">Transport</keyword>
<dbReference type="GO" id="GO:0016887">
    <property type="term" value="F:ATP hydrolysis activity"/>
    <property type="evidence" value="ECO:0007669"/>
    <property type="project" value="InterPro"/>
</dbReference>
<feature type="domain" description="ABC transporter" evidence="4">
    <location>
        <begin position="17"/>
        <end position="254"/>
    </location>
</feature>
<name>A0A1Q1FSW5_ENTFL</name>
<dbReference type="GO" id="GO:0005524">
    <property type="term" value="F:ATP binding"/>
    <property type="evidence" value="ECO:0007669"/>
    <property type="project" value="UniProtKB-KW"/>
</dbReference>
<evidence type="ECO:0000313" key="7">
    <source>
        <dbReference type="EMBL" id="RYU28972.1"/>
    </source>
</evidence>
<dbReference type="InterPro" id="IPR050166">
    <property type="entry name" value="ABC_transporter_ATP-bind"/>
</dbReference>
<dbReference type="CDD" id="cd03293">
    <property type="entry name" value="ABC_NrtD_SsuB_transporters"/>
    <property type="match status" value="1"/>
</dbReference>
<proteinExistence type="predicted"/>
<evidence type="ECO:0000313" key="5">
    <source>
        <dbReference type="EMBL" id="PTN77179.1"/>
    </source>
</evidence>
<evidence type="ECO:0000313" key="6">
    <source>
        <dbReference type="EMBL" id="ROX35489.1"/>
    </source>
</evidence>